<feature type="chain" id="PRO_5032712392" description="TraB/GumN family protein" evidence="1">
    <location>
        <begin position="22"/>
        <end position="278"/>
    </location>
</feature>
<evidence type="ECO:0000256" key="1">
    <source>
        <dbReference type="SAM" id="SignalP"/>
    </source>
</evidence>
<evidence type="ECO:0000313" key="3">
    <source>
        <dbReference type="Proteomes" id="UP000578091"/>
    </source>
</evidence>
<evidence type="ECO:0000313" key="2">
    <source>
        <dbReference type="EMBL" id="NZA27234.1"/>
    </source>
</evidence>
<proteinExistence type="predicted"/>
<organism evidence="2 3">
    <name type="scientific">Luteimonas salinisoli</name>
    <dbReference type="NCBI Taxonomy" id="2752307"/>
    <lineage>
        <taxon>Bacteria</taxon>
        <taxon>Pseudomonadati</taxon>
        <taxon>Pseudomonadota</taxon>
        <taxon>Gammaproteobacteria</taxon>
        <taxon>Lysobacterales</taxon>
        <taxon>Lysobacteraceae</taxon>
        <taxon>Luteimonas</taxon>
    </lineage>
</organism>
<reference evidence="2 3" key="1">
    <citation type="submission" date="2020-07" db="EMBL/GenBank/DDBJ databases">
        <title>Luteimonas sp. SJ-92.</title>
        <authorList>
            <person name="Huang X.-X."/>
            <person name="Xu L."/>
            <person name="Sun J.-Q."/>
        </authorList>
    </citation>
    <scope>NUCLEOTIDE SEQUENCE [LARGE SCALE GENOMIC DNA]</scope>
    <source>
        <strain evidence="2 3">SJ-92</strain>
    </source>
</reference>
<comment type="caution">
    <text evidence="2">The sequence shown here is derived from an EMBL/GenBank/DDBJ whole genome shotgun (WGS) entry which is preliminary data.</text>
</comment>
<protein>
    <recommendedName>
        <fullName evidence="4">TraB/GumN family protein</fullName>
    </recommendedName>
</protein>
<name>A0A853JEP2_9GAMM</name>
<keyword evidence="1" id="KW-0732">Signal</keyword>
<sequence>MRTLLLAATLVLVSVTGPARAVDDRPAPIAEVMLVGMYHMHNPGADMFNIEVDDVLSETRQAEIARLTERLAEWRPDLVMVEWSRGDAAGMAARYADYRAGGVRDSRNEIMQLGFRLADRLDHPRLAAIDVQVPFVSDQQRLIDAAPDARALRLREQMQAYGEAVVAGEAARLRALSIGDYLAHMNSPESLTLNHDFYLRHLIRQWQDENQGGAHTVANWYTRNLLIFQNLLREVEEGDGAVRRVVVFYGQGHVPTLARFIEDTPWLTLADPLPHLAD</sequence>
<dbReference type="Proteomes" id="UP000578091">
    <property type="component" value="Unassembled WGS sequence"/>
</dbReference>
<gene>
    <name evidence="2" type="ORF">H0E84_12660</name>
</gene>
<dbReference type="Pfam" id="PF18950">
    <property type="entry name" value="DUF5694"/>
    <property type="match status" value="1"/>
</dbReference>
<dbReference type="RefSeq" id="WP_180679010.1">
    <property type="nucleotide sequence ID" value="NZ_JACCKA010000073.1"/>
</dbReference>
<evidence type="ECO:0008006" key="4">
    <source>
        <dbReference type="Google" id="ProtNLM"/>
    </source>
</evidence>
<dbReference type="InterPro" id="IPR043749">
    <property type="entry name" value="DUF5694"/>
</dbReference>
<feature type="signal peptide" evidence="1">
    <location>
        <begin position="1"/>
        <end position="21"/>
    </location>
</feature>
<keyword evidence="3" id="KW-1185">Reference proteome</keyword>
<dbReference type="AlphaFoldDB" id="A0A853JEP2"/>
<accession>A0A853JEP2</accession>
<dbReference type="EMBL" id="JACCKA010000073">
    <property type="protein sequence ID" value="NZA27234.1"/>
    <property type="molecule type" value="Genomic_DNA"/>
</dbReference>